<gene>
    <name evidence="11" type="ORF">FH966_04300</name>
</gene>
<protein>
    <recommendedName>
        <fullName evidence="3 5">Glutamate dehydrogenase</fullName>
    </recommendedName>
</protein>
<feature type="binding site" evidence="7">
    <location>
        <position position="104"/>
    </location>
    <ligand>
        <name>substrate</name>
    </ligand>
</feature>
<dbReference type="FunFam" id="3.40.50.10860:FF:000002">
    <property type="entry name" value="Glutamate dehydrogenase"/>
    <property type="match status" value="1"/>
</dbReference>
<dbReference type="InterPro" id="IPR006096">
    <property type="entry name" value="Glu/Leu/Phe/Val/Trp_DH_C"/>
</dbReference>
<dbReference type="NCBIfam" id="NF006929">
    <property type="entry name" value="PRK09414.1"/>
    <property type="match status" value="1"/>
</dbReference>
<dbReference type="Pfam" id="PF00208">
    <property type="entry name" value="ELFV_dehydrog"/>
    <property type="match status" value="1"/>
</dbReference>
<keyword evidence="7" id="KW-0547">Nucleotide-binding</keyword>
<keyword evidence="4 5" id="KW-0560">Oxidoreductase</keyword>
<feature type="binding site" evidence="7">
    <location>
        <position position="392"/>
    </location>
    <ligand>
        <name>substrate</name>
    </ligand>
</feature>
<dbReference type="Proteomes" id="UP000319280">
    <property type="component" value="Unassembled WGS sequence"/>
</dbReference>
<dbReference type="PANTHER" id="PTHR43571:SF1">
    <property type="entry name" value="NADP-SPECIFIC GLUTAMATE DEHYDROGENASE 1-RELATED"/>
    <property type="match status" value="1"/>
</dbReference>
<comment type="subunit">
    <text evidence="2">Homohexamer.</text>
</comment>
<dbReference type="InterPro" id="IPR006095">
    <property type="entry name" value="Glu/Leu/Phe/Val/Trp_DH"/>
</dbReference>
<comment type="caution">
    <text evidence="11">The sequence shown here is derived from an EMBL/GenBank/DDBJ whole genome shotgun (WGS) entry which is preliminary data.</text>
</comment>
<comment type="similarity">
    <text evidence="1 5 9">Belongs to the Glu/Leu/Phe/Val dehydrogenases family.</text>
</comment>
<evidence type="ECO:0000256" key="9">
    <source>
        <dbReference type="RuleBase" id="RU004417"/>
    </source>
</evidence>
<dbReference type="Pfam" id="PF02812">
    <property type="entry name" value="ELFV_dehydrog_N"/>
    <property type="match status" value="1"/>
</dbReference>
<dbReference type="PIRSF" id="PIRSF000185">
    <property type="entry name" value="Glu_DH"/>
    <property type="match status" value="1"/>
</dbReference>
<name>A0A549YGQ1_9BACI</name>
<dbReference type="InterPro" id="IPR014362">
    <property type="entry name" value="Glu_DH"/>
</dbReference>
<evidence type="ECO:0000256" key="1">
    <source>
        <dbReference type="ARBA" id="ARBA00006382"/>
    </source>
</evidence>
<dbReference type="AlphaFoldDB" id="A0A549YGQ1"/>
<dbReference type="CDD" id="cd05313">
    <property type="entry name" value="NAD_bind_2_Glu_DH"/>
    <property type="match status" value="1"/>
</dbReference>
<feature type="active site" description="Proton donor" evidence="6">
    <location>
        <position position="140"/>
    </location>
</feature>
<evidence type="ECO:0000256" key="7">
    <source>
        <dbReference type="PIRSR" id="PIRSR000185-2"/>
    </source>
</evidence>
<feature type="binding site" evidence="7">
    <location>
        <position position="128"/>
    </location>
    <ligand>
        <name>substrate</name>
    </ligand>
</feature>
<accession>A0A549YGQ1</accession>
<dbReference type="RefSeq" id="WP_142790212.1">
    <property type="nucleotide sequence ID" value="NZ_VJMZ01000001.1"/>
</dbReference>
<keyword evidence="7" id="KW-0520">NAD</keyword>
<evidence type="ECO:0000313" key="11">
    <source>
        <dbReference type="EMBL" id="TRM11007.1"/>
    </source>
</evidence>
<dbReference type="GO" id="GO:0004354">
    <property type="term" value="F:glutamate dehydrogenase (NADP+) activity"/>
    <property type="evidence" value="ECO:0007669"/>
    <property type="project" value="TreeGrafter"/>
</dbReference>
<dbReference type="GO" id="GO:0000166">
    <property type="term" value="F:nucleotide binding"/>
    <property type="evidence" value="ECO:0007669"/>
    <property type="project" value="UniProtKB-KW"/>
</dbReference>
<dbReference type="EMBL" id="VJMZ01000001">
    <property type="protein sequence ID" value="TRM11007.1"/>
    <property type="molecule type" value="Genomic_DNA"/>
</dbReference>
<feature type="site" description="Important for catalysis" evidence="8">
    <location>
        <position position="180"/>
    </location>
</feature>
<keyword evidence="12" id="KW-1185">Reference proteome</keyword>
<dbReference type="Gene3D" id="3.40.50.10860">
    <property type="entry name" value="Leucine Dehydrogenase, chain A, domain 1"/>
    <property type="match status" value="1"/>
</dbReference>
<dbReference type="InterPro" id="IPR046346">
    <property type="entry name" value="Aminoacid_DH-like_N_sf"/>
</dbReference>
<feature type="binding site" evidence="7">
    <location>
        <position position="224"/>
    </location>
    <ligand>
        <name>NAD(+)</name>
        <dbReference type="ChEBI" id="CHEBI:57540"/>
    </ligand>
</feature>
<evidence type="ECO:0000256" key="5">
    <source>
        <dbReference type="PIRNR" id="PIRNR000185"/>
    </source>
</evidence>
<dbReference type="FunFam" id="3.40.50.720:FF:000030">
    <property type="entry name" value="Glutamate dehydrogenase"/>
    <property type="match status" value="1"/>
</dbReference>
<evidence type="ECO:0000259" key="10">
    <source>
        <dbReference type="SMART" id="SM00839"/>
    </source>
</evidence>
<evidence type="ECO:0000256" key="4">
    <source>
        <dbReference type="ARBA" id="ARBA00023002"/>
    </source>
</evidence>
<feature type="domain" description="Glutamate/phenylalanine/leucine/valine/L-tryptophan dehydrogenase C-terminal" evidence="10">
    <location>
        <begin position="217"/>
        <end position="458"/>
    </location>
</feature>
<evidence type="ECO:0000256" key="6">
    <source>
        <dbReference type="PIRSR" id="PIRSR000185-1"/>
    </source>
</evidence>
<evidence type="ECO:0000256" key="3">
    <source>
        <dbReference type="ARBA" id="ARBA00012896"/>
    </source>
</evidence>
<dbReference type="SUPFAM" id="SSF51735">
    <property type="entry name" value="NAD(P)-binding Rossmann-fold domains"/>
    <property type="match status" value="1"/>
</dbReference>
<dbReference type="InterPro" id="IPR050724">
    <property type="entry name" value="Glu_Leu_Phe_Val_DH"/>
</dbReference>
<dbReference type="PANTHER" id="PTHR43571">
    <property type="entry name" value="NADP-SPECIFIC GLUTAMATE DEHYDROGENASE 1-RELATED"/>
    <property type="match status" value="1"/>
</dbReference>
<proteinExistence type="inferred from homology"/>
<evidence type="ECO:0000313" key="12">
    <source>
        <dbReference type="Proteomes" id="UP000319280"/>
    </source>
</evidence>
<dbReference type="InterPro" id="IPR033922">
    <property type="entry name" value="NAD_bind_Glu_DH"/>
</dbReference>
<feature type="binding site" evidence="7">
    <location>
        <position position="125"/>
    </location>
    <ligand>
        <name>substrate</name>
    </ligand>
</feature>
<feature type="binding site" evidence="7">
    <location>
        <position position="255"/>
    </location>
    <ligand>
        <name>NAD(+)</name>
        <dbReference type="ChEBI" id="CHEBI:57540"/>
    </ligand>
</feature>
<sequence>METKENVLEAGTTQARDYVTNVYEAVKRRNPNEEEYLQAVKEIFESLVPVLTAYPAYMKYGILERLTEPERFITFRVPWVDDSGNVQVNRGFRVQFNSALGPYKGGLRFHPSVNGSIIKFLGFEQIFKNSLTGQSIGGGKGGADFDPKGKSDVEIMRFCQSFMTELYRHIGPDTDVPAGDIGVGAREIGYLFGQYKRIRGTVESGVLTGKGLRYGGSLTRKEATGFGTIYFVQEMLKDKALDFSGRTIIVSGSGNVSIYAMEKAIELGAKVVACSDSNGFIYDEKGINVETVKQLKEAGNERIYAYLDQHPHAQYVDDCSSIWSIPCDIALPCATQNEIDEATAKTLVANGVKAVGEGANMPSTLEAINVFLDNDVLFAPAKAANAGGVAVSALEMAQNSGKLSWTFEEVDAKLQEIMKSIYQNSKQAAKDYGHPGNLVDGANIAGFIKVADAMVEQGII</sequence>
<dbReference type="GO" id="GO:0005829">
    <property type="term" value="C:cytosol"/>
    <property type="evidence" value="ECO:0007669"/>
    <property type="project" value="TreeGrafter"/>
</dbReference>
<evidence type="ECO:0000256" key="8">
    <source>
        <dbReference type="PIRSR" id="PIRSR000185-3"/>
    </source>
</evidence>
<dbReference type="PRINTS" id="PR00082">
    <property type="entry name" value="GLFDHDRGNASE"/>
</dbReference>
<reference evidence="11 12" key="1">
    <citation type="submission" date="2019-07" db="EMBL/GenBank/DDBJ databases">
        <title>Genomic analysis of Lentibacillus sp. NKC851-2.</title>
        <authorList>
            <person name="Oh Y.J."/>
        </authorList>
    </citation>
    <scope>NUCLEOTIDE SEQUENCE [LARGE SCALE GENOMIC DNA]</scope>
    <source>
        <strain evidence="11 12">NKC851-2</strain>
    </source>
</reference>
<dbReference type="InterPro" id="IPR006097">
    <property type="entry name" value="Glu/Leu/Phe/Val/Trp_DH_dimer"/>
</dbReference>
<dbReference type="SMART" id="SM00839">
    <property type="entry name" value="ELFV_dehydrog"/>
    <property type="match status" value="1"/>
</dbReference>
<dbReference type="Gene3D" id="1.10.285.10">
    <property type="entry name" value="Glutamate Dehydrogenase, chain A, domain 3"/>
    <property type="match status" value="2"/>
</dbReference>
<dbReference type="InterPro" id="IPR036291">
    <property type="entry name" value="NAD(P)-bd_dom_sf"/>
</dbReference>
<dbReference type="GO" id="GO:0006537">
    <property type="term" value="P:glutamate biosynthetic process"/>
    <property type="evidence" value="ECO:0007669"/>
    <property type="project" value="TreeGrafter"/>
</dbReference>
<organism evidence="11 12">
    <name type="scientific">Lentibacillus cibarius</name>
    <dbReference type="NCBI Taxonomy" id="2583219"/>
    <lineage>
        <taxon>Bacteria</taxon>
        <taxon>Bacillati</taxon>
        <taxon>Bacillota</taxon>
        <taxon>Bacilli</taxon>
        <taxon>Bacillales</taxon>
        <taxon>Bacillaceae</taxon>
        <taxon>Lentibacillus</taxon>
    </lineage>
</organism>
<dbReference type="SUPFAM" id="SSF53223">
    <property type="entry name" value="Aminoacid dehydrogenase-like, N-terminal domain"/>
    <property type="match status" value="1"/>
</dbReference>
<evidence type="ECO:0000256" key="2">
    <source>
        <dbReference type="ARBA" id="ARBA00011643"/>
    </source>
</evidence>
<dbReference type="FunFam" id="1.10.285.10:FF:000001">
    <property type="entry name" value="Glutamate dehydrogenase"/>
    <property type="match status" value="1"/>
</dbReference>
<feature type="binding site" evidence="7">
    <location>
        <position position="179"/>
    </location>
    <ligand>
        <name>substrate</name>
    </ligand>
</feature>
<dbReference type="Gene3D" id="3.40.50.720">
    <property type="entry name" value="NAD(P)-binding Rossmann-like Domain"/>
    <property type="match status" value="1"/>
</dbReference>